<dbReference type="InterPro" id="IPR043130">
    <property type="entry name" value="CDP-OH_PTrfase_TM_dom"/>
</dbReference>
<dbReference type="AlphaFoldDB" id="A0A2J6WR53"/>
<keyword evidence="8 16" id="KW-0812">Transmembrane</keyword>
<evidence type="ECO:0000256" key="9">
    <source>
        <dbReference type="ARBA" id="ARBA00022989"/>
    </source>
</evidence>
<dbReference type="RefSeq" id="WP_424604831.1">
    <property type="nucleotide sequence ID" value="NZ_JBNAVA010000001.1"/>
</dbReference>
<dbReference type="GO" id="GO:0008654">
    <property type="term" value="P:phospholipid biosynthetic process"/>
    <property type="evidence" value="ECO:0007669"/>
    <property type="project" value="UniProtKB-KW"/>
</dbReference>
<evidence type="ECO:0000256" key="16">
    <source>
        <dbReference type="SAM" id="Phobius"/>
    </source>
</evidence>
<evidence type="ECO:0000256" key="13">
    <source>
        <dbReference type="ARBA" id="ARBA00023264"/>
    </source>
</evidence>
<feature type="transmembrane region" description="Helical" evidence="16">
    <location>
        <begin position="213"/>
        <end position="229"/>
    </location>
</feature>
<keyword evidence="13" id="KW-1208">Phospholipid metabolism</keyword>
<accession>A0A2J6WR53</accession>
<keyword evidence="10" id="KW-0443">Lipid metabolism</keyword>
<evidence type="ECO:0000256" key="1">
    <source>
        <dbReference type="ARBA" id="ARBA00000287"/>
    </source>
</evidence>
<sequence length="247" mass="27666">MIRRNLIFPNLITIMSMFAGFYSIVASLNDLYVNAAYAILVSFIFDGLDGKIARLLNATSDFGVQLDSLSDLLAFGVAPAVLVYKWLLIPYGRIGWMAAFLFVACGALRLARFNVQAGKIDSSFFVGLPIPAAAGVIASSVLFVKEFFGDPYFFSIPITYVLLIYVLAFLMVSNFPYYSFKKIEWVSVKPFNILVIFVLFIFLMGLYPQLMLFVFFVLFALSGIVLKLLRLHNKKPVYSESGTKKVL</sequence>
<evidence type="ECO:0000256" key="10">
    <source>
        <dbReference type="ARBA" id="ARBA00023098"/>
    </source>
</evidence>
<protein>
    <recommendedName>
        <fullName evidence="5">CDP-diacylglycerol--serine O-phosphatidyltransferase</fullName>
        <ecNumber evidence="4">2.7.8.8</ecNumber>
    </recommendedName>
    <alternativeName>
        <fullName evidence="14">Phosphatidylserine synthase</fullName>
    </alternativeName>
</protein>
<feature type="transmembrane region" description="Helical" evidence="16">
    <location>
        <begin position="156"/>
        <end position="178"/>
    </location>
</feature>
<feature type="transmembrane region" description="Helical" evidence="16">
    <location>
        <begin position="190"/>
        <end position="207"/>
    </location>
</feature>
<evidence type="ECO:0000256" key="5">
    <source>
        <dbReference type="ARBA" id="ARBA00017171"/>
    </source>
</evidence>
<evidence type="ECO:0000313" key="17">
    <source>
        <dbReference type="EMBL" id="PMP72855.1"/>
    </source>
</evidence>
<proteinExistence type="inferred from homology"/>
<evidence type="ECO:0000256" key="7">
    <source>
        <dbReference type="ARBA" id="ARBA00022679"/>
    </source>
</evidence>
<keyword evidence="12" id="KW-0594">Phospholipid biosynthesis</keyword>
<evidence type="ECO:0000256" key="12">
    <source>
        <dbReference type="ARBA" id="ARBA00023209"/>
    </source>
</evidence>
<evidence type="ECO:0000256" key="8">
    <source>
        <dbReference type="ARBA" id="ARBA00022692"/>
    </source>
</evidence>
<comment type="catalytic activity">
    <reaction evidence="1">
        <text>a CDP-1,2-diacyl-sn-glycerol + L-serine = a 1,2-diacyl-sn-glycero-3-phospho-L-serine + CMP + H(+)</text>
        <dbReference type="Rhea" id="RHEA:16913"/>
        <dbReference type="ChEBI" id="CHEBI:15378"/>
        <dbReference type="ChEBI" id="CHEBI:33384"/>
        <dbReference type="ChEBI" id="CHEBI:57262"/>
        <dbReference type="ChEBI" id="CHEBI:58332"/>
        <dbReference type="ChEBI" id="CHEBI:60377"/>
        <dbReference type="EC" id="2.7.8.8"/>
    </reaction>
</comment>
<dbReference type="EMBL" id="PNIN01000015">
    <property type="protein sequence ID" value="PMP72855.1"/>
    <property type="molecule type" value="Genomic_DNA"/>
</dbReference>
<dbReference type="Proteomes" id="UP000242881">
    <property type="component" value="Unassembled WGS sequence"/>
</dbReference>
<dbReference type="InterPro" id="IPR048254">
    <property type="entry name" value="CDP_ALCOHOL_P_TRANSF_CS"/>
</dbReference>
<dbReference type="InterPro" id="IPR000462">
    <property type="entry name" value="CDP-OH_P_trans"/>
</dbReference>
<dbReference type="PROSITE" id="PS00379">
    <property type="entry name" value="CDP_ALCOHOL_P_TRANSF"/>
    <property type="match status" value="1"/>
</dbReference>
<gene>
    <name evidence="17" type="primary">pssA</name>
    <name evidence="17" type="ORF">C0187_00825</name>
</gene>
<feature type="transmembrane region" description="Helical" evidence="16">
    <location>
        <begin position="94"/>
        <end position="111"/>
    </location>
</feature>
<dbReference type="GO" id="GO:0012505">
    <property type="term" value="C:endomembrane system"/>
    <property type="evidence" value="ECO:0007669"/>
    <property type="project" value="UniProtKB-SubCell"/>
</dbReference>
<evidence type="ECO:0000256" key="4">
    <source>
        <dbReference type="ARBA" id="ARBA00013174"/>
    </source>
</evidence>
<evidence type="ECO:0000313" key="18">
    <source>
        <dbReference type="Proteomes" id="UP000242881"/>
    </source>
</evidence>
<evidence type="ECO:0000256" key="3">
    <source>
        <dbReference type="ARBA" id="ARBA00010441"/>
    </source>
</evidence>
<evidence type="ECO:0000256" key="6">
    <source>
        <dbReference type="ARBA" id="ARBA00022516"/>
    </source>
</evidence>
<feature type="transmembrane region" description="Helical" evidence="16">
    <location>
        <begin position="123"/>
        <end position="144"/>
    </location>
</feature>
<evidence type="ECO:0000256" key="15">
    <source>
        <dbReference type="RuleBase" id="RU003750"/>
    </source>
</evidence>
<dbReference type="GO" id="GO:0003882">
    <property type="term" value="F:CDP-diacylglycerol-serine O-phosphatidyltransferase activity"/>
    <property type="evidence" value="ECO:0007669"/>
    <property type="project" value="UniProtKB-EC"/>
</dbReference>
<dbReference type="PANTHER" id="PTHR14269">
    <property type="entry name" value="CDP-DIACYLGLYCEROL--GLYCEROL-3-PHOSPHATE 3-PHOSPHATIDYLTRANSFERASE-RELATED"/>
    <property type="match status" value="1"/>
</dbReference>
<evidence type="ECO:0000256" key="11">
    <source>
        <dbReference type="ARBA" id="ARBA00023136"/>
    </source>
</evidence>
<dbReference type="NCBIfam" id="TIGR00473">
    <property type="entry name" value="pssA"/>
    <property type="match status" value="1"/>
</dbReference>
<keyword evidence="9 16" id="KW-1133">Transmembrane helix</keyword>
<reference evidence="17 18" key="1">
    <citation type="submission" date="2018-01" db="EMBL/GenBank/DDBJ databases">
        <title>Metagenomic assembled genomes from two thermal pools in the Uzon Caldera, Kamchatka, Russia.</title>
        <authorList>
            <person name="Wilkins L."/>
            <person name="Ettinger C."/>
        </authorList>
    </citation>
    <scope>NUCLEOTIDE SEQUENCE [LARGE SCALE GENOMIC DNA]</scope>
    <source>
        <strain evidence="17">ZAV-05</strain>
    </source>
</reference>
<keyword evidence="6" id="KW-0444">Lipid biosynthesis</keyword>
<organism evidence="17 18">
    <name type="scientific">Calditerrivibrio nitroreducens</name>
    <dbReference type="NCBI Taxonomy" id="477976"/>
    <lineage>
        <taxon>Bacteria</taxon>
        <taxon>Pseudomonadati</taxon>
        <taxon>Deferribacterota</taxon>
        <taxon>Deferribacteres</taxon>
        <taxon>Deferribacterales</taxon>
        <taxon>Calditerrivibrionaceae</taxon>
    </lineage>
</organism>
<dbReference type="InterPro" id="IPR004533">
    <property type="entry name" value="CDP-diaglyc--ser_O-PTrfase"/>
</dbReference>
<dbReference type="Gene3D" id="1.20.120.1760">
    <property type="match status" value="1"/>
</dbReference>
<evidence type="ECO:0000256" key="2">
    <source>
        <dbReference type="ARBA" id="ARBA00004127"/>
    </source>
</evidence>
<dbReference type="Pfam" id="PF01066">
    <property type="entry name" value="CDP-OH_P_transf"/>
    <property type="match status" value="1"/>
</dbReference>
<name>A0A2J6WR53_9BACT</name>
<dbReference type="EC" id="2.7.8.8" evidence="4"/>
<dbReference type="PANTHER" id="PTHR14269:SF61">
    <property type="entry name" value="CDP-DIACYLGLYCEROL--SERINE O-PHOSPHATIDYLTRANSFERASE"/>
    <property type="match status" value="1"/>
</dbReference>
<feature type="transmembrane region" description="Helical" evidence="16">
    <location>
        <begin position="7"/>
        <end position="25"/>
    </location>
</feature>
<keyword evidence="7 15" id="KW-0808">Transferase</keyword>
<dbReference type="InterPro" id="IPR050324">
    <property type="entry name" value="CDP-alcohol_PTase-I"/>
</dbReference>
<comment type="caution">
    <text evidence="17">The sequence shown here is derived from an EMBL/GenBank/DDBJ whole genome shotgun (WGS) entry which is preliminary data.</text>
</comment>
<dbReference type="GO" id="GO:0016020">
    <property type="term" value="C:membrane"/>
    <property type="evidence" value="ECO:0007669"/>
    <property type="project" value="InterPro"/>
</dbReference>
<evidence type="ECO:0000256" key="14">
    <source>
        <dbReference type="ARBA" id="ARBA00032361"/>
    </source>
</evidence>
<keyword evidence="11 16" id="KW-0472">Membrane</keyword>
<comment type="subcellular location">
    <subcellularLocation>
        <location evidence="2">Endomembrane system</location>
        <topology evidence="2">Multi-pass membrane protein</topology>
    </subcellularLocation>
</comment>
<comment type="similarity">
    <text evidence="3 15">Belongs to the CDP-alcohol phosphatidyltransferase class-I family.</text>
</comment>